<dbReference type="SUPFAM" id="SSF52058">
    <property type="entry name" value="L domain-like"/>
    <property type="match status" value="1"/>
</dbReference>
<feature type="domain" description="NB-ARC" evidence="5">
    <location>
        <begin position="176"/>
        <end position="293"/>
    </location>
</feature>
<dbReference type="Proteomes" id="UP000467840">
    <property type="component" value="Chromosome 9"/>
</dbReference>
<dbReference type="PRINTS" id="PR00364">
    <property type="entry name" value="DISEASERSIST"/>
</dbReference>
<sequence>MALVSFASIVAEQVLEKLASNAYQELSTAWGVKGELKKLEGILKTVSAVLLDAEEKQVNNHQLRVWLDMLKDVLYDAEDVLDEFECETQRKQVLKLYGTTTKKQIMERLDEIASQKSKFHLVQQHESRNIMPKERATTHSFIKESDVIGRDKDKENIIRLLQDSCDGGQISIIPIVGIGEDFDIRNLTKKIIKCTEDGKKHGVEKLSKMEMEQLQRFLQEIIRDKKYLLILDDVWNDDLMKWNELKELLCTGANGSKILVTTRSNKVASIMGTTPTYELKGLSNDECMDLFTRCNNLNHHTQSQRVSDILLFSSPASFSQSPSTLLQGLDHVRTALFWENSLNSTQPWIYVFVKISISANVAIGRFQIRDIVKKDWVFEAFEVLSLPEKYVNKKVSDSICKLQNLQLLALRTEESSDIRYLINLDFLYFSTKQKCLAKNGLGCLTSLRSLCISECENLEYLFEDVQGLKHLRILSIYLCTSLISLPQNLKYLTALETLAIADCENLNLTMEEGKDYQDLARFRLQKLSLVGLPKLVEFPEWLLRESTTPLQLLVLKKL</sequence>
<keyword evidence="1" id="KW-0677">Repeat</keyword>
<evidence type="ECO:0000256" key="3">
    <source>
        <dbReference type="ARBA" id="ARBA00022821"/>
    </source>
</evidence>
<evidence type="ECO:0000256" key="2">
    <source>
        <dbReference type="ARBA" id="ARBA00022741"/>
    </source>
</evidence>
<evidence type="ECO:0000256" key="1">
    <source>
        <dbReference type="ARBA" id="ARBA00022737"/>
    </source>
</evidence>
<dbReference type="InterPro" id="IPR032675">
    <property type="entry name" value="LRR_dom_sf"/>
</dbReference>
<keyword evidence="4" id="KW-0067">ATP-binding</keyword>
<dbReference type="Pfam" id="PF18052">
    <property type="entry name" value="Rx_N"/>
    <property type="match status" value="1"/>
</dbReference>
<feature type="domain" description="Disease resistance N-terminal" evidence="6">
    <location>
        <begin position="12"/>
        <end position="100"/>
    </location>
</feature>
<dbReference type="GO" id="GO:0006952">
    <property type="term" value="P:defense response"/>
    <property type="evidence" value="ECO:0007669"/>
    <property type="project" value="UniProtKB-KW"/>
</dbReference>
<gene>
    <name evidence="7" type="ORF">GH714_033450</name>
</gene>
<dbReference type="InterPro" id="IPR002182">
    <property type="entry name" value="NB-ARC"/>
</dbReference>
<name>A0A6A6M2L0_HEVBR</name>
<keyword evidence="3" id="KW-0611">Plant defense</keyword>
<dbReference type="InterPro" id="IPR027417">
    <property type="entry name" value="P-loop_NTPase"/>
</dbReference>
<dbReference type="AlphaFoldDB" id="A0A6A6M2L0"/>
<keyword evidence="8" id="KW-1185">Reference proteome</keyword>
<evidence type="ECO:0000313" key="7">
    <source>
        <dbReference type="EMBL" id="KAF2307931.1"/>
    </source>
</evidence>
<dbReference type="InterPro" id="IPR041118">
    <property type="entry name" value="Rx_N"/>
</dbReference>
<dbReference type="PANTHER" id="PTHR36766:SF61">
    <property type="entry name" value="NB-ARC DOMAIN DISEASE RESISTANCE PROTEIN"/>
    <property type="match status" value="1"/>
</dbReference>
<evidence type="ECO:0008006" key="9">
    <source>
        <dbReference type="Google" id="ProtNLM"/>
    </source>
</evidence>
<dbReference type="Pfam" id="PF00931">
    <property type="entry name" value="NB-ARC"/>
    <property type="match status" value="1"/>
</dbReference>
<keyword evidence="2" id="KW-0547">Nucleotide-binding</keyword>
<evidence type="ECO:0000259" key="6">
    <source>
        <dbReference type="Pfam" id="PF18052"/>
    </source>
</evidence>
<dbReference type="EMBL" id="JAAGAX010000008">
    <property type="protein sequence ID" value="KAF2307931.1"/>
    <property type="molecule type" value="Genomic_DNA"/>
</dbReference>
<reference evidence="7 8" key="1">
    <citation type="journal article" date="2020" name="Mol. Plant">
        <title>The Chromosome-Based Rubber Tree Genome Provides New Insights into Spurge Genome Evolution and Rubber Biosynthesis.</title>
        <authorList>
            <person name="Liu J."/>
            <person name="Shi C."/>
            <person name="Shi C.C."/>
            <person name="Li W."/>
            <person name="Zhang Q.J."/>
            <person name="Zhang Y."/>
            <person name="Li K."/>
            <person name="Lu H.F."/>
            <person name="Shi C."/>
            <person name="Zhu S.T."/>
            <person name="Xiao Z.Y."/>
            <person name="Nan H."/>
            <person name="Yue Y."/>
            <person name="Zhu X.G."/>
            <person name="Wu Y."/>
            <person name="Hong X.N."/>
            <person name="Fan G.Y."/>
            <person name="Tong Y."/>
            <person name="Zhang D."/>
            <person name="Mao C.L."/>
            <person name="Liu Y.L."/>
            <person name="Hao S.J."/>
            <person name="Liu W.Q."/>
            <person name="Lv M.Q."/>
            <person name="Zhang H.B."/>
            <person name="Liu Y."/>
            <person name="Hu-Tang G.R."/>
            <person name="Wang J.P."/>
            <person name="Wang J.H."/>
            <person name="Sun Y.H."/>
            <person name="Ni S.B."/>
            <person name="Chen W.B."/>
            <person name="Zhang X.C."/>
            <person name="Jiao Y.N."/>
            <person name="Eichler E.E."/>
            <person name="Li G.H."/>
            <person name="Liu X."/>
            <person name="Gao L.Z."/>
        </authorList>
    </citation>
    <scope>NUCLEOTIDE SEQUENCE [LARGE SCALE GENOMIC DNA]</scope>
    <source>
        <strain evidence="8">cv. GT1</strain>
        <tissue evidence="7">Leaf</tissue>
    </source>
</reference>
<comment type="caution">
    <text evidence="7">The sequence shown here is derived from an EMBL/GenBank/DDBJ whole genome shotgun (WGS) entry which is preliminary data.</text>
</comment>
<evidence type="ECO:0000259" key="5">
    <source>
        <dbReference type="Pfam" id="PF00931"/>
    </source>
</evidence>
<dbReference type="GO" id="GO:0005524">
    <property type="term" value="F:ATP binding"/>
    <property type="evidence" value="ECO:0007669"/>
    <property type="project" value="UniProtKB-KW"/>
</dbReference>
<dbReference type="GO" id="GO:0051707">
    <property type="term" value="P:response to other organism"/>
    <property type="evidence" value="ECO:0007669"/>
    <property type="project" value="UniProtKB-ARBA"/>
</dbReference>
<dbReference type="PANTHER" id="PTHR36766">
    <property type="entry name" value="PLANT BROAD-SPECTRUM MILDEW RESISTANCE PROTEIN RPW8"/>
    <property type="match status" value="1"/>
</dbReference>
<dbReference type="Gene3D" id="3.40.50.300">
    <property type="entry name" value="P-loop containing nucleotide triphosphate hydrolases"/>
    <property type="match status" value="1"/>
</dbReference>
<dbReference type="GO" id="GO:0043531">
    <property type="term" value="F:ADP binding"/>
    <property type="evidence" value="ECO:0007669"/>
    <property type="project" value="InterPro"/>
</dbReference>
<organism evidence="7 8">
    <name type="scientific">Hevea brasiliensis</name>
    <name type="common">Para rubber tree</name>
    <name type="synonym">Siphonia brasiliensis</name>
    <dbReference type="NCBI Taxonomy" id="3981"/>
    <lineage>
        <taxon>Eukaryota</taxon>
        <taxon>Viridiplantae</taxon>
        <taxon>Streptophyta</taxon>
        <taxon>Embryophyta</taxon>
        <taxon>Tracheophyta</taxon>
        <taxon>Spermatophyta</taxon>
        <taxon>Magnoliopsida</taxon>
        <taxon>eudicotyledons</taxon>
        <taxon>Gunneridae</taxon>
        <taxon>Pentapetalae</taxon>
        <taxon>rosids</taxon>
        <taxon>fabids</taxon>
        <taxon>Malpighiales</taxon>
        <taxon>Euphorbiaceae</taxon>
        <taxon>Crotonoideae</taxon>
        <taxon>Micrandreae</taxon>
        <taxon>Hevea</taxon>
    </lineage>
</organism>
<evidence type="ECO:0000256" key="4">
    <source>
        <dbReference type="ARBA" id="ARBA00022840"/>
    </source>
</evidence>
<dbReference type="SUPFAM" id="SSF52540">
    <property type="entry name" value="P-loop containing nucleoside triphosphate hydrolases"/>
    <property type="match status" value="1"/>
</dbReference>
<protein>
    <recommendedName>
        <fullName evidence="9">Rx N-terminal domain-containing protein</fullName>
    </recommendedName>
</protein>
<dbReference type="Gene3D" id="1.20.5.4130">
    <property type="match status" value="1"/>
</dbReference>
<dbReference type="Gene3D" id="3.80.10.10">
    <property type="entry name" value="Ribonuclease Inhibitor"/>
    <property type="match status" value="1"/>
</dbReference>
<accession>A0A6A6M2L0</accession>
<proteinExistence type="predicted"/>
<evidence type="ECO:0000313" key="8">
    <source>
        <dbReference type="Proteomes" id="UP000467840"/>
    </source>
</evidence>